<keyword evidence="3" id="KW-1185">Reference proteome</keyword>
<evidence type="ECO:0000256" key="1">
    <source>
        <dbReference type="ARBA" id="ARBA00005254"/>
    </source>
</evidence>
<dbReference type="Gene3D" id="1.10.12.10">
    <property type="entry name" value="Lyase 2-enoyl-coa Hydratase, Chain A, domain 2"/>
    <property type="match status" value="1"/>
</dbReference>
<dbReference type="InterPro" id="IPR001753">
    <property type="entry name" value="Enoyl-CoA_hydra/iso"/>
</dbReference>
<reference evidence="2" key="1">
    <citation type="submission" date="2021-01" db="EMBL/GenBank/DDBJ databases">
        <title>Whole genome shotgun sequence of Rhizocola hellebori NBRC 109834.</title>
        <authorList>
            <person name="Komaki H."/>
            <person name="Tamura T."/>
        </authorList>
    </citation>
    <scope>NUCLEOTIDE SEQUENCE</scope>
    <source>
        <strain evidence="2">NBRC 109834</strain>
    </source>
</reference>
<accession>A0A8J3Q2U9</accession>
<dbReference type="EMBL" id="BONY01000002">
    <property type="protein sequence ID" value="GIH02346.1"/>
    <property type="molecule type" value="Genomic_DNA"/>
</dbReference>
<dbReference type="Pfam" id="PF00378">
    <property type="entry name" value="ECH_1"/>
    <property type="match status" value="1"/>
</dbReference>
<dbReference type="InterPro" id="IPR029045">
    <property type="entry name" value="ClpP/crotonase-like_dom_sf"/>
</dbReference>
<dbReference type="PANTHER" id="PTHR42964:SF1">
    <property type="entry name" value="POLYKETIDE BIOSYNTHESIS ENOYL-COA HYDRATASE PKSH-RELATED"/>
    <property type="match status" value="1"/>
</dbReference>
<proteinExistence type="inferred from homology"/>
<comment type="caution">
    <text evidence="2">The sequence shown here is derived from an EMBL/GenBank/DDBJ whole genome shotgun (WGS) entry which is preliminary data.</text>
</comment>
<evidence type="ECO:0000313" key="2">
    <source>
        <dbReference type="EMBL" id="GIH02346.1"/>
    </source>
</evidence>
<dbReference type="Proteomes" id="UP000612899">
    <property type="component" value="Unassembled WGS sequence"/>
</dbReference>
<evidence type="ECO:0000313" key="3">
    <source>
        <dbReference type="Proteomes" id="UP000612899"/>
    </source>
</evidence>
<dbReference type="InterPro" id="IPR051683">
    <property type="entry name" value="Enoyl-CoA_Hydratase/Isomerase"/>
</dbReference>
<dbReference type="NCBIfam" id="NF005879">
    <property type="entry name" value="PRK07827.1"/>
    <property type="match status" value="1"/>
</dbReference>
<dbReference type="SUPFAM" id="SSF52096">
    <property type="entry name" value="ClpP/crotonase"/>
    <property type="match status" value="1"/>
</dbReference>
<gene>
    <name evidence="2" type="ORF">Rhe02_04130</name>
</gene>
<name>A0A8J3Q2U9_9ACTN</name>
<comment type="similarity">
    <text evidence="1">Belongs to the enoyl-CoA hydratase/isomerase family.</text>
</comment>
<sequence>MLVHLAVEAGIATITLDSPHNRNALSTQLMQELSAHLEQATADEGVRAIVLTHTGRVFCAGADLSQAGEGIEEGLGRLLNLLRSMVETPKPLVARIDGHVRAGGLGLVGACDLAIASPNATFAFTEARLGVAASVVSLTTLPRMSDRACARYLLTGEVFDSATAAAIGLITEAAADPEAALTALLDGIRACSPQGLAASKQLTTRAVRAALTSHGQEMIDLSARLFGTPEAMEGIMSFLQKRPPTWAAAP</sequence>
<dbReference type="AlphaFoldDB" id="A0A8J3Q2U9"/>
<dbReference type="PANTHER" id="PTHR42964">
    <property type="entry name" value="ENOYL-COA HYDRATASE"/>
    <property type="match status" value="1"/>
</dbReference>
<dbReference type="Gene3D" id="3.90.226.10">
    <property type="entry name" value="2-enoyl-CoA Hydratase, Chain A, domain 1"/>
    <property type="match status" value="1"/>
</dbReference>
<dbReference type="InterPro" id="IPR014748">
    <property type="entry name" value="Enoyl-CoA_hydra_C"/>
</dbReference>
<dbReference type="GO" id="GO:0003824">
    <property type="term" value="F:catalytic activity"/>
    <property type="evidence" value="ECO:0007669"/>
    <property type="project" value="UniProtKB-ARBA"/>
</dbReference>
<protein>
    <submittedName>
        <fullName evidence="2">Putative enoyl-CoA hydratase/isomerase</fullName>
    </submittedName>
</protein>
<dbReference type="CDD" id="cd06558">
    <property type="entry name" value="crotonase-like"/>
    <property type="match status" value="1"/>
</dbReference>
<organism evidence="2 3">
    <name type="scientific">Rhizocola hellebori</name>
    <dbReference type="NCBI Taxonomy" id="1392758"/>
    <lineage>
        <taxon>Bacteria</taxon>
        <taxon>Bacillati</taxon>
        <taxon>Actinomycetota</taxon>
        <taxon>Actinomycetes</taxon>
        <taxon>Micromonosporales</taxon>
        <taxon>Micromonosporaceae</taxon>
        <taxon>Rhizocola</taxon>
    </lineage>
</organism>
<dbReference type="RefSeq" id="WP_203906296.1">
    <property type="nucleotide sequence ID" value="NZ_BONY01000002.1"/>
</dbReference>